<keyword evidence="3" id="KW-1185">Reference proteome</keyword>
<organism evidence="2 3">
    <name type="scientific">Nocardioides dokdonensis FR1436</name>
    <dbReference type="NCBI Taxonomy" id="1300347"/>
    <lineage>
        <taxon>Bacteria</taxon>
        <taxon>Bacillati</taxon>
        <taxon>Actinomycetota</taxon>
        <taxon>Actinomycetes</taxon>
        <taxon>Propionibacteriales</taxon>
        <taxon>Nocardioidaceae</taxon>
        <taxon>Nocardioides</taxon>
    </lineage>
</organism>
<dbReference type="EMBL" id="CP015079">
    <property type="protein sequence ID" value="ANH39387.1"/>
    <property type="molecule type" value="Genomic_DNA"/>
</dbReference>
<feature type="coiled-coil region" evidence="1">
    <location>
        <begin position="121"/>
        <end position="148"/>
    </location>
</feature>
<reference evidence="2 3" key="1">
    <citation type="submission" date="2016-03" db="EMBL/GenBank/DDBJ databases">
        <title>Complete genome sequence of a soil Actinobacterium, Nocardioides dokdonensis FR1436.</title>
        <authorList>
            <person name="Kwon S.-K."/>
            <person name="Kim K."/>
            <person name="Kim J.F."/>
        </authorList>
    </citation>
    <scope>NUCLEOTIDE SEQUENCE [LARGE SCALE GENOMIC DNA]</scope>
    <source>
        <strain evidence="2 3">FR1436</strain>
    </source>
</reference>
<dbReference type="KEGG" id="ndk:I601_2976"/>
<dbReference type="InterPro" id="IPR007139">
    <property type="entry name" value="DUF349"/>
</dbReference>
<accession>A0A1A9GM34</accession>
<proteinExistence type="predicted"/>
<feature type="coiled-coil region" evidence="1">
    <location>
        <begin position="343"/>
        <end position="400"/>
    </location>
</feature>
<name>A0A1A9GM34_9ACTN</name>
<dbReference type="AlphaFoldDB" id="A0A1A9GM34"/>
<dbReference type="Proteomes" id="UP000077868">
    <property type="component" value="Chromosome"/>
</dbReference>
<evidence type="ECO:0000256" key="1">
    <source>
        <dbReference type="SAM" id="Coils"/>
    </source>
</evidence>
<evidence type="ECO:0000313" key="3">
    <source>
        <dbReference type="Proteomes" id="UP000077868"/>
    </source>
</evidence>
<evidence type="ECO:0000313" key="2">
    <source>
        <dbReference type="EMBL" id="ANH39387.1"/>
    </source>
</evidence>
<gene>
    <name evidence="2" type="ORF">I601_2976</name>
</gene>
<dbReference type="STRING" id="1300347.I601_2976"/>
<protein>
    <submittedName>
        <fullName evidence="2">Uncharacterized protein</fullName>
    </submittedName>
</protein>
<keyword evidence="1" id="KW-0175">Coiled coil</keyword>
<dbReference type="PATRIC" id="fig|1300347.3.peg.2974"/>
<sequence length="432" mass="47922">MTHIFTCLSHRGTETQGIFVTSHQWGRVDDDGTVYVKTADGERSVGSYPAGTPEEALAFFTERYAALAFEVELLEKRVNSGVMSPEEATESVRTVRAQVSGANAVGDLAGLEGRLDALAPVLASQREARRVEKEKRSAEARAAKEKLVVQAEKLAESDDWRHGANRLRDLLEQWKAVPRIDRASDDALWRRFSTARTGYTRRRKAHFAQQSQEREGARAVKERLAAEAESLADSTDWGPTAGRYRDLMRDWKAAGPAPKDVDDRLWKRFRGAQDQFFGARDAANAALDEEFAANAEVKDALIVEAEALLPALAETGDIEAAKRAYRVIAERWDAAGKVPRARIKELEGRIAKVEQTIRGHEDEQWRRSDPEKSARADDMVSKLQAAIDQVEADLEKARAAGSAAKVAELEENLASRQSFLEMARRASAEYGS</sequence>
<dbReference type="Pfam" id="PF03993">
    <property type="entry name" value="DUF349"/>
    <property type="match status" value="3"/>
</dbReference>